<dbReference type="Proteomes" id="UP000321891">
    <property type="component" value="Unassembled WGS sequence"/>
</dbReference>
<sequence length="117" mass="12154">MDQLEEPPRTPKALLAAVIGMGVLIVAGTVTLVGVIIHRMNSHPAPPALPAAVPLQDATPEAAPPTLPAGTRLLSVTRVQDGLLALHVTENGQDKILLWQVNAHKILQGLSAPPPAP</sequence>
<keyword evidence="1" id="KW-0812">Transmembrane</keyword>
<feature type="transmembrane region" description="Helical" evidence="1">
    <location>
        <begin position="13"/>
        <end position="37"/>
    </location>
</feature>
<reference evidence="2 4" key="1">
    <citation type="submission" date="2012-11" db="EMBL/GenBank/DDBJ databases">
        <title>Whole genome sequence of Acetobacter cibinongensis 4H-1.</title>
        <authorList>
            <person name="Azuma Y."/>
            <person name="Higashiura N."/>
            <person name="Hirakawa H."/>
            <person name="Matsushita K."/>
        </authorList>
    </citation>
    <scope>NUCLEOTIDE SEQUENCE [LARGE SCALE GENOMIC DNA]</scope>
    <source>
        <strain evidence="2 4">4H-1</strain>
    </source>
</reference>
<evidence type="ECO:0000256" key="1">
    <source>
        <dbReference type="SAM" id="Phobius"/>
    </source>
</evidence>
<keyword evidence="1" id="KW-1133">Transmembrane helix</keyword>
<keyword evidence="1" id="KW-0472">Membrane</keyword>
<protein>
    <submittedName>
        <fullName evidence="2">Uncharacterized protein</fullName>
    </submittedName>
</protein>
<accession>A0A0D6N1U9</accession>
<name>A0A0D6N1U9_9PROT</name>
<keyword evidence="5" id="KW-1185">Reference proteome</keyword>
<dbReference type="RefSeq" id="WP_048837694.1">
    <property type="nucleotide sequence ID" value="NZ_BAMV01000006.1"/>
</dbReference>
<evidence type="ECO:0000313" key="4">
    <source>
        <dbReference type="Proteomes" id="UP000032671"/>
    </source>
</evidence>
<reference evidence="3 5" key="2">
    <citation type="submission" date="2019-07" db="EMBL/GenBank/DDBJ databases">
        <title>Whole genome shotgun sequence of Acetobacter cibinongensis NBRC 16605.</title>
        <authorList>
            <person name="Hosoyama A."/>
            <person name="Uohara A."/>
            <person name="Ohji S."/>
            <person name="Ichikawa N."/>
        </authorList>
    </citation>
    <scope>NUCLEOTIDE SEQUENCE [LARGE SCALE GENOMIC DNA]</scope>
    <source>
        <strain evidence="3 5">NBRC 16605</strain>
    </source>
</reference>
<evidence type="ECO:0000313" key="2">
    <source>
        <dbReference type="EMBL" id="GAN59533.1"/>
    </source>
</evidence>
<dbReference type="EMBL" id="BAMV01000006">
    <property type="protein sequence ID" value="GAN59533.1"/>
    <property type="molecule type" value="Genomic_DNA"/>
</dbReference>
<organism evidence="2 4">
    <name type="scientific">Acetobacter cibinongensis</name>
    <dbReference type="NCBI Taxonomy" id="146475"/>
    <lineage>
        <taxon>Bacteria</taxon>
        <taxon>Pseudomonadati</taxon>
        <taxon>Pseudomonadota</taxon>
        <taxon>Alphaproteobacteria</taxon>
        <taxon>Acetobacterales</taxon>
        <taxon>Acetobacteraceae</taxon>
        <taxon>Acetobacter</taxon>
    </lineage>
</organism>
<proteinExistence type="predicted"/>
<evidence type="ECO:0000313" key="5">
    <source>
        <dbReference type="Proteomes" id="UP000321891"/>
    </source>
</evidence>
<dbReference type="AlphaFoldDB" id="A0A0D6N1U9"/>
<comment type="caution">
    <text evidence="2">The sequence shown here is derived from an EMBL/GenBank/DDBJ whole genome shotgun (WGS) entry which is preliminary data.</text>
</comment>
<dbReference type="STRING" id="1231339.Abci_006_012"/>
<accession>A0A6N3SK53</accession>
<dbReference type="EMBL" id="BJVU01000001">
    <property type="protein sequence ID" value="GEL57422.1"/>
    <property type="molecule type" value="Genomic_DNA"/>
</dbReference>
<dbReference type="Proteomes" id="UP000032671">
    <property type="component" value="Unassembled WGS sequence"/>
</dbReference>
<evidence type="ECO:0000313" key="3">
    <source>
        <dbReference type="EMBL" id="GEL57422.1"/>
    </source>
</evidence>
<gene>
    <name evidence="2" type="ORF">Abci_006_012</name>
    <name evidence="3" type="ORF">ACI01nite_00240</name>
</gene>